<feature type="domain" description="Formyl transferase N-terminal" evidence="9">
    <location>
        <begin position="1"/>
        <end position="179"/>
    </location>
</feature>
<dbReference type="CDD" id="cd08646">
    <property type="entry name" value="FMT_core_Met-tRNA-FMT_N"/>
    <property type="match status" value="1"/>
</dbReference>
<protein>
    <recommendedName>
        <fullName evidence="4 8">Methionyl-tRNA formyltransferase</fullName>
        <ecNumber evidence="3 8">2.1.2.9</ecNumber>
    </recommendedName>
</protein>
<comment type="caution">
    <text evidence="11">The sequence shown here is derived from an EMBL/GenBank/DDBJ whole genome shotgun (WGS) entry which is preliminary data.</text>
</comment>
<dbReference type="NCBIfam" id="TIGR00460">
    <property type="entry name" value="fmt"/>
    <property type="match status" value="1"/>
</dbReference>
<evidence type="ECO:0000256" key="2">
    <source>
        <dbReference type="ARBA" id="ARBA00010699"/>
    </source>
</evidence>
<dbReference type="InterPro" id="IPR044135">
    <property type="entry name" value="Met-tRNA-FMT_C"/>
</dbReference>
<gene>
    <name evidence="8" type="primary">fmt</name>
    <name evidence="11" type="ORF">DXX99_05560</name>
</gene>
<keyword evidence="6 8" id="KW-0648">Protein biosynthesis</keyword>
<dbReference type="InterPro" id="IPR037022">
    <property type="entry name" value="Formyl_trans_C_sf"/>
</dbReference>
<evidence type="ECO:0000256" key="1">
    <source>
        <dbReference type="ARBA" id="ARBA00002606"/>
    </source>
</evidence>
<dbReference type="SUPFAM" id="SSF50486">
    <property type="entry name" value="FMT C-terminal domain-like"/>
    <property type="match status" value="1"/>
</dbReference>
<evidence type="ECO:0000256" key="6">
    <source>
        <dbReference type="ARBA" id="ARBA00022917"/>
    </source>
</evidence>
<feature type="binding site" evidence="8">
    <location>
        <begin position="109"/>
        <end position="112"/>
    </location>
    <ligand>
        <name>(6S)-5,6,7,8-tetrahydrofolate</name>
        <dbReference type="ChEBI" id="CHEBI:57453"/>
    </ligand>
</feature>
<dbReference type="Gene3D" id="3.40.50.170">
    <property type="entry name" value="Formyl transferase, N-terminal domain"/>
    <property type="match status" value="1"/>
</dbReference>
<reference evidence="11 12" key="1">
    <citation type="submission" date="2018-08" db="EMBL/GenBank/DDBJ databases">
        <title>Form III RuBisCO-mediated autotrophy in Thermodesulfobium bacteria.</title>
        <authorList>
            <person name="Toshchakov S.V."/>
            <person name="Kublanov I.V."/>
            <person name="Frolov E."/>
            <person name="Bonch-Osmolovskaya E.A."/>
            <person name="Tourova T.P."/>
            <person name="Chernych N.A."/>
            <person name="Lebedinsky A.V."/>
        </authorList>
    </citation>
    <scope>NUCLEOTIDE SEQUENCE [LARGE SCALE GENOMIC DNA]</scope>
    <source>
        <strain evidence="11 12">SR</strain>
    </source>
</reference>
<dbReference type="RefSeq" id="WP_115792512.1">
    <property type="nucleotide sequence ID" value="NZ_QSLN01000005.1"/>
</dbReference>
<dbReference type="InterPro" id="IPR036477">
    <property type="entry name" value="Formyl_transf_N_sf"/>
</dbReference>
<proteinExistence type="inferred from homology"/>
<evidence type="ECO:0000256" key="8">
    <source>
        <dbReference type="HAMAP-Rule" id="MF_00182"/>
    </source>
</evidence>
<sequence length="310" mass="33558">MRLVFMGTPAFAIPSLEALTRAGHELVLVVTQPDRPKGRGGKLTPPPVKEWALRYGLPCLQPVRLKDPAFLAALREAEPEVIVVVAYGKILPPEVLNLPPRGCINLHASLLPKYRGAAPIQHALLSGEKETGVTTILMDEGMDTGDILLQESLVVGEEENFGSLHDRLAQLGAELLCRTLSLWKEGKIKPKPQDHSQATYAPPLRSEDEIIRWEEPAEKIKNLVRALDPAPGARTFWQGKVLKIWRARALTGPFGGVPGEVLALAPEGIVVRAGEGALLVLELQLAGGKRLKASEFLRGHSLTPGTVLGS</sequence>
<comment type="function">
    <text evidence="1 8">Attaches a formyl group to the free amino group of methionyl-tRNA(fMet). The formyl group appears to play a dual role in the initiator identity of N-formylmethionyl-tRNA by promoting its recognition by IF2 and preventing the misappropriation of this tRNA by the elongation apparatus.</text>
</comment>
<dbReference type="GO" id="GO:0004479">
    <property type="term" value="F:methionyl-tRNA formyltransferase activity"/>
    <property type="evidence" value="ECO:0007669"/>
    <property type="project" value="UniProtKB-UniRule"/>
</dbReference>
<dbReference type="EMBL" id="QSLN01000005">
    <property type="protein sequence ID" value="RDV83452.1"/>
    <property type="molecule type" value="Genomic_DNA"/>
</dbReference>
<dbReference type="Gene3D" id="3.10.25.10">
    <property type="entry name" value="Formyl transferase, C-terminal domain"/>
    <property type="match status" value="1"/>
</dbReference>
<evidence type="ECO:0000313" key="11">
    <source>
        <dbReference type="EMBL" id="RDV83452.1"/>
    </source>
</evidence>
<dbReference type="PANTHER" id="PTHR11138">
    <property type="entry name" value="METHIONYL-TRNA FORMYLTRANSFERASE"/>
    <property type="match status" value="1"/>
</dbReference>
<dbReference type="Pfam" id="PF02911">
    <property type="entry name" value="Formyl_trans_C"/>
    <property type="match status" value="1"/>
</dbReference>
<dbReference type="Proteomes" id="UP000256329">
    <property type="component" value="Unassembled WGS sequence"/>
</dbReference>
<comment type="similarity">
    <text evidence="2 8">Belongs to the Fmt family.</text>
</comment>
<evidence type="ECO:0000256" key="7">
    <source>
        <dbReference type="ARBA" id="ARBA00048558"/>
    </source>
</evidence>
<dbReference type="OrthoDB" id="9802815at2"/>
<organism evidence="11 12">
    <name type="scientific">Ammonifex thiophilus</name>
    <dbReference type="NCBI Taxonomy" id="444093"/>
    <lineage>
        <taxon>Bacteria</taxon>
        <taxon>Bacillati</taxon>
        <taxon>Bacillota</taxon>
        <taxon>Clostridia</taxon>
        <taxon>Thermoanaerobacterales</taxon>
        <taxon>Thermoanaerobacteraceae</taxon>
        <taxon>Ammonifex</taxon>
    </lineage>
</organism>
<feature type="domain" description="Formyl transferase C-terminal" evidence="10">
    <location>
        <begin position="204"/>
        <end position="300"/>
    </location>
</feature>
<evidence type="ECO:0000259" key="9">
    <source>
        <dbReference type="Pfam" id="PF00551"/>
    </source>
</evidence>
<evidence type="ECO:0000313" key="12">
    <source>
        <dbReference type="Proteomes" id="UP000256329"/>
    </source>
</evidence>
<evidence type="ECO:0000259" key="10">
    <source>
        <dbReference type="Pfam" id="PF02911"/>
    </source>
</evidence>
<keyword evidence="12" id="KW-1185">Reference proteome</keyword>
<dbReference type="GO" id="GO:0005829">
    <property type="term" value="C:cytosol"/>
    <property type="evidence" value="ECO:0007669"/>
    <property type="project" value="TreeGrafter"/>
</dbReference>
<evidence type="ECO:0000256" key="3">
    <source>
        <dbReference type="ARBA" id="ARBA00012261"/>
    </source>
</evidence>
<accession>A0A3D8P5F2</accession>
<dbReference type="InterPro" id="IPR041711">
    <property type="entry name" value="Met-tRNA-FMT_N"/>
</dbReference>
<dbReference type="EC" id="2.1.2.9" evidence="3 8"/>
<keyword evidence="5 8" id="KW-0808">Transferase</keyword>
<dbReference type="InterPro" id="IPR005793">
    <property type="entry name" value="Formyl_trans_C"/>
</dbReference>
<evidence type="ECO:0000256" key="5">
    <source>
        <dbReference type="ARBA" id="ARBA00022679"/>
    </source>
</evidence>
<dbReference type="HAMAP" id="MF_00182">
    <property type="entry name" value="Formyl_trans"/>
    <property type="match status" value="1"/>
</dbReference>
<evidence type="ECO:0000256" key="4">
    <source>
        <dbReference type="ARBA" id="ARBA00016014"/>
    </source>
</evidence>
<dbReference type="InterPro" id="IPR001555">
    <property type="entry name" value="GART_AS"/>
</dbReference>
<dbReference type="Pfam" id="PF00551">
    <property type="entry name" value="Formyl_trans_N"/>
    <property type="match status" value="1"/>
</dbReference>
<dbReference type="InterPro" id="IPR005794">
    <property type="entry name" value="Fmt"/>
</dbReference>
<dbReference type="InterPro" id="IPR011034">
    <property type="entry name" value="Formyl_transferase-like_C_sf"/>
</dbReference>
<dbReference type="PROSITE" id="PS00373">
    <property type="entry name" value="GART"/>
    <property type="match status" value="1"/>
</dbReference>
<dbReference type="PANTHER" id="PTHR11138:SF5">
    <property type="entry name" value="METHIONYL-TRNA FORMYLTRANSFERASE, MITOCHONDRIAL"/>
    <property type="match status" value="1"/>
</dbReference>
<name>A0A3D8P5F2_9THEO</name>
<comment type="catalytic activity">
    <reaction evidence="7 8">
        <text>L-methionyl-tRNA(fMet) + (6R)-10-formyltetrahydrofolate = N-formyl-L-methionyl-tRNA(fMet) + (6S)-5,6,7,8-tetrahydrofolate + H(+)</text>
        <dbReference type="Rhea" id="RHEA:24380"/>
        <dbReference type="Rhea" id="RHEA-COMP:9952"/>
        <dbReference type="Rhea" id="RHEA-COMP:9953"/>
        <dbReference type="ChEBI" id="CHEBI:15378"/>
        <dbReference type="ChEBI" id="CHEBI:57453"/>
        <dbReference type="ChEBI" id="CHEBI:78530"/>
        <dbReference type="ChEBI" id="CHEBI:78844"/>
        <dbReference type="ChEBI" id="CHEBI:195366"/>
        <dbReference type="EC" id="2.1.2.9"/>
    </reaction>
</comment>
<dbReference type="InterPro" id="IPR002376">
    <property type="entry name" value="Formyl_transf_N"/>
</dbReference>
<dbReference type="SUPFAM" id="SSF53328">
    <property type="entry name" value="Formyltransferase"/>
    <property type="match status" value="1"/>
</dbReference>
<dbReference type="AlphaFoldDB" id="A0A3D8P5F2"/>
<dbReference type="CDD" id="cd08704">
    <property type="entry name" value="Met_tRNA_FMT_C"/>
    <property type="match status" value="1"/>
</dbReference>